<evidence type="ECO:0000256" key="3">
    <source>
        <dbReference type="ARBA" id="ARBA00023180"/>
    </source>
</evidence>
<comment type="caution">
    <text evidence="5">The sequence shown here is derived from an EMBL/GenBank/DDBJ whole genome shotgun (WGS) entry which is preliminary data.</text>
</comment>
<evidence type="ECO:0000256" key="2">
    <source>
        <dbReference type="ARBA" id="ARBA00023157"/>
    </source>
</evidence>
<dbReference type="PRINTS" id="PR00847">
    <property type="entry name" value="HYALURONDASE"/>
</dbReference>
<organism evidence="5 6">
    <name type="scientific">Polyplax serrata</name>
    <name type="common">Common mouse louse</name>
    <dbReference type="NCBI Taxonomy" id="468196"/>
    <lineage>
        <taxon>Eukaryota</taxon>
        <taxon>Metazoa</taxon>
        <taxon>Ecdysozoa</taxon>
        <taxon>Arthropoda</taxon>
        <taxon>Hexapoda</taxon>
        <taxon>Insecta</taxon>
        <taxon>Pterygota</taxon>
        <taxon>Neoptera</taxon>
        <taxon>Paraneoptera</taxon>
        <taxon>Psocodea</taxon>
        <taxon>Troctomorpha</taxon>
        <taxon>Phthiraptera</taxon>
        <taxon>Anoplura</taxon>
        <taxon>Polyplacidae</taxon>
        <taxon>Polyplax</taxon>
    </lineage>
</organism>
<dbReference type="Gene3D" id="3.20.20.70">
    <property type="entry name" value="Aldolase class I"/>
    <property type="match status" value="1"/>
</dbReference>
<dbReference type="GO" id="GO:0006952">
    <property type="term" value="P:defense response"/>
    <property type="evidence" value="ECO:0007669"/>
    <property type="project" value="InterPro"/>
</dbReference>
<dbReference type="InterPro" id="IPR017853">
    <property type="entry name" value="GH"/>
</dbReference>
<dbReference type="PANTHER" id="PTHR11769">
    <property type="entry name" value="HYALURONIDASE"/>
    <property type="match status" value="1"/>
</dbReference>
<dbReference type="AlphaFoldDB" id="A0AAN8SFQ5"/>
<keyword evidence="4" id="KW-0378">Hydrolase</keyword>
<keyword evidence="3" id="KW-0325">Glycoprotein</keyword>
<accession>A0AAN8SFQ5</accession>
<evidence type="ECO:0000313" key="5">
    <source>
        <dbReference type="EMBL" id="KAK6645349.1"/>
    </source>
</evidence>
<evidence type="ECO:0000256" key="1">
    <source>
        <dbReference type="ARBA" id="ARBA00008871"/>
    </source>
</evidence>
<name>A0AAN8SFQ5_POLSC</name>
<dbReference type="GO" id="GO:0030214">
    <property type="term" value="P:hyaluronan catabolic process"/>
    <property type="evidence" value="ECO:0007669"/>
    <property type="project" value="TreeGrafter"/>
</dbReference>
<protein>
    <recommendedName>
        <fullName evidence="4">Hyaluronidase</fullName>
        <ecNumber evidence="4">3.2.1.35</ecNumber>
    </recommendedName>
</protein>
<dbReference type="GO" id="GO:0005975">
    <property type="term" value="P:carbohydrate metabolic process"/>
    <property type="evidence" value="ECO:0007669"/>
    <property type="project" value="InterPro"/>
</dbReference>
<gene>
    <name evidence="5" type="ORF">RUM43_001625</name>
</gene>
<sequence>MLFHILALRSGAKRDRSAAKENESCPFGTRRQTQRDRKKRYFQQEFRVAMLDFTCQVSFVLLFLFYSVNSDTFIKINRDYTYPAAKDFKVYWNVPTFLCHKHNINFKSYTKKYGIISNANDSFRGKEINILYDPGLFPAVMKNRKGIVSDRNGGIPQLGNITDHLEAFRKVIDEVVTKDLSGLGIIDFEAWRPTFRQNWQEQVIYKNMSKDLERQYHPQWTEKKIQAAAKTHFEESAREFMQKTLELALLLRPNATWGYYGFPYCYNFRSKDIPHCPDIVLKENNELLWLFNSSTALFPSIYMSSRFDEFEQVKFVVGRLNEAWRVAILKSKRNFPPVYPYIWFKYYDSENYLSKANIYTALEITRRYKMGGAVIWGASNDVNSKEKCETLLEYLKTVLGPTVARVHRNENNVEQSNSILGILNFPFLPRPKSLDVEDLEMENSVDMEPGTTPPPLFETTTDTLRAARTPSPAERNLNSWLQLFKWFFPFPSLRL</sequence>
<evidence type="ECO:0000256" key="4">
    <source>
        <dbReference type="RuleBase" id="RU610713"/>
    </source>
</evidence>
<reference evidence="5 6" key="1">
    <citation type="submission" date="2023-10" db="EMBL/GenBank/DDBJ databases">
        <title>Genomes of two closely related lineages of the louse Polyplax serrata with different host specificities.</title>
        <authorList>
            <person name="Martinu J."/>
            <person name="Tarabai H."/>
            <person name="Stefka J."/>
            <person name="Hypsa V."/>
        </authorList>
    </citation>
    <scope>NUCLEOTIDE SEQUENCE [LARGE SCALE GENOMIC DNA]</scope>
    <source>
        <strain evidence="5">HR10_N</strain>
    </source>
</reference>
<dbReference type="Proteomes" id="UP001372834">
    <property type="component" value="Unassembled WGS sequence"/>
</dbReference>
<dbReference type="Pfam" id="PF01630">
    <property type="entry name" value="Glyco_hydro_56"/>
    <property type="match status" value="1"/>
</dbReference>
<dbReference type="GO" id="GO:0004415">
    <property type="term" value="F:hyalurononglucosaminidase activity"/>
    <property type="evidence" value="ECO:0007669"/>
    <property type="project" value="UniProtKB-UniRule"/>
</dbReference>
<dbReference type="SUPFAM" id="SSF51445">
    <property type="entry name" value="(Trans)glycosidases"/>
    <property type="match status" value="1"/>
</dbReference>
<dbReference type="EC" id="3.2.1.35" evidence="4"/>
<dbReference type="InterPro" id="IPR001329">
    <property type="entry name" value="Venom_Hyaluronidase"/>
</dbReference>
<dbReference type="PANTHER" id="PTHR11769:SF35">
    <property type="entry name" value="HYALURONIDASE"/>
    <property type="match status" value="1"/>
</dbReference>
<dbReference type="PRINTS" id="PR00846">
    <property type="entry name" value="GLHYDRLASE56"/>
</dbReference>
<comment type="catalytic activity">
    <reaction evidence="4">
        <text>Random hydrolysis of (1-&gt;4)-linkages between N-acetyl-beta-D-glucosamine and D-glucuronate residues in hyaluronate.</text>
        <dbReference type="EC" id="3.2.1.35"/>
    </reaction>
</comment>
<evidence type="ECO:0000313" key="6">
    <source>
        <dbReference type="Proteomes" id="UP001372834"/>
    </source>
</evidence>
<keyword evidence="2" id="KW-1015">Disulfide bond</keyword>
<dbReference type="InterPro" id="IPR018155">
    <property type="entry name" value="Hyaluronidase"/>
</dbReference>
<proteinExistence type="inferred from homology"/>
<comment type="similarity">
    <text evidence="1 4">Belongs to the glycosyl hydrolase 56 family.</text>
</comment>
<keyword evidence="4" id="KW-0326">Glycosidase</keyword>
<dbReference type="InterPro" id="IPR013785">
    <property type="entry name" value="Aldolase_TIM"/>
</dbReference>
<dbReference type="EMBL" id="JAWJWE010000001">
    <property type="protein sequence ID" value="KAK6645349.1"/>
    <property type="molecule type" value="Genomic_DNA"/>
</dbReference>